<feature type="compositionally biased region" description="Polar residues" evidence="1">
    <location>
        <begin position="416"/>
        <end position="425"/>
    </location>
</feature>
<feature type="region of interest" description="Disordered" evidence="1">
    <location>
        <begin position="381"/>
        <end position="427"/>
    </location>
</feature>
<dbReference type="AlphaFoldDB" id="A0A182NAK0"/>
<reference evidence="2" key="2">
    <citation type="submission" date="2020-05" db="UniProtKB">
        <authorList>
            <consortium name="EnsemblMetazoa"/>
        </authorList>
    </citation>
    <scope>IDENTIFICATION</scope>
    <source>
        <strain evidence="2">WRAIR2</strain>
    </source>
</reference>
<dbReference type="EnsemblMetazoa" id="ADIR004676-RA">
    <property type="protein sequence ID" value="ADIR004676-PA"/>
    <property type="gene ID" value="ADIR004676"/>
</dbReference>
<protein>
    <submittedName>
        <fullName evidence="2">Uncharacterized protein</fullName>
    </submittedName>
</protein>
<keyword evidence="3" id="KW-1185">Reference proteome</keyword>
<proteinExistence type="predicted"/>
<feature type="region of interest" description="Disordered" evidence="1">
    <location>
        <begin position="1"/>
        <end position="24"/>
    </location>
</feature>
<dbReference type="STRING" id="7168.A0A182NAK0"/>
<sequence length="976" mass="116769">MSTRKSASSLLPGTNPSKSSHRSVLQGTKNFVWNREEVSSNLPYYNHNYDIPYNRPPNEVNFMGGLGSKKANYRSKLHPQRFSTVQKLMRMRTSNRILETLTEDLRNVNLCRHRGDQRRKTKNVTEFIRKMTDELQTAGNIEHSTPSDQSDVLRCTVRKKLTNDDYREMIKRLDRILLEDDRPSAGQNVSFRDWAMRERYNFQNRSNIEMMRRERETLESELCSSVDTRSHEYISNEGRRVTKVRRSTKIPHVEGHMYGPFTKLPVEDPLLENETKFGIPLSLLVRSYREMDTKKEGERNLIDTRLSHMRIPLCPKSSDSSEDEDQMEEVKILSFLRTPYFPIPTIKRQKKRRKDRLRSRWLQKNRLKRITMLLYDRSLENMRNGRRKKGKQQEPRAESSRASSGHRRSERKDTVTTEPLATEEQTVSEKRARYYRFIENKSQQYRRMYDESLQQRMTSFQDFKASETASDDNRSETSRRKAKLQGMRVEETKPVTERLELSFPPNRFKSLSKSDTRKGAFYIDPEFYDKMRDLKRYKQRSKYYTSLMRARPDVRQRLQVNAPEFEEEQLGASTKYYSRLATEWDNYYIHELRYRPRVRKFCPKTDILSMREQRRKVFLQYFIEENLLQRRARQSLERQYANWIKNFCKRIRPLFKVWKEEAYSKLVAATDQEKDATQETARLRSTLQDRQNKMDSITERILLLEERWTRVMQIRNYYYLLMDSQWRLENDFFHRASDGTLFTVSESIKNCKSIFIRTEGHNIGTEIAEFYLEKTFPELARLPGCEPDVSLLQRGLMQLNLRTIDLISKYNQKLMVFSKIDYHYKDVLEQFPRYFTNHHDLLNLYGAKMESIQSKNEKLKTQFYDLLGEPLKVCVFNKIMRITTSAVSQLYLFVRKLQHRQEEIVEISAKDKLSTVHQHIMDLLSELDLLPLDVLKVAEKEARKNRRTLFREANEAYKRKMVLDLLRKQLRFHVKK</sequence>
<organism evidence="2 3">
    <name type="scientific">Anopheles dirus</name>
    <dbReference type="NCBI Taxonomy" id="7168"/>
    <lineage>
        <taxon>Eukaryota</taxon>
        <taxon>Metazoa</taxon>
        <taxon>Ecdysozoa</taxon>
        <taxon>Arthropoda</taxon>
        <taxon>Hexapoda</taxon>
        <taxon>Insecta</taxon>
        <taxon>Pterygota</taxon>
        <taxon>Neoptera</taxon>
        <taxon>Endopterygota</taxon>
        <taxon>Diptera</taxon>
        <taxon>Nematocera</taxon>
        <taxon>Culicoidea</taxon>
        <taxon>Culicidae</taxon>
        <taxon>Anophelinae</taxon>
        <taxon>Anopheles</taxon>
    </lineage>
</organism>
<reference evidence="3" key="1">
    <citation type="submission" date="2013-03" db="EMBL/GenBank/DDBJ databases">
        <title>The Genome Sequence of Anopheles dirus WRAIR2.</title>
        <authorList>
            <consortium name="The Broad Institute Genomics Platform"/>
            <person name="Neafsey D.E."/>
            <person name="Walton C."/>
            <person name="Walker B."/>
            <person name="Young S.K."/>
            <person name="Zeng Q."/>
            <person name="Gargeya S."/>
            <person name="Fitzgerald M."/>
            <person name="Haas B."/>
            <person name="Abouelleil A."/>
            <person name="Allen A.W."/>
            <person name="Alvarado L."/>
            <person name="Arachchi H.M."/>
            <person name="Berlin A.M."/>
            <person name="Chapman S.B."/>
            <person name="Gainer-Dewar J."/>
            <person name="Goldberg J."/>
            <person name="Griggs A."/>
            <person name="Gujja S."/>
            <person name="Hansen M."/>
            <person name="Howarth C."/>
            <person name="Imamovic A."/>
            <person name="Ireland A."/>
            <person name="Larimer J."/>
            <person name="McCowan C."/>
            <person name="Murphy C."/>
            <person name="Pearson M."/>
            <person name="Poon T.W."/>
            <person name="Priest M."/>
            <person name="Roberts A."/>
            <person name="Saif S."/>
            <person name="Shea T."/>
            <person name="Sisk P."/>
            <person name="Sykes S."/>
            <person name="Wortman J."/>
            <person name="Nusbaum C."/>
            <person name="Birren B."/>
        </authorList>
    </citation>
    <scope>NUCLEOTIDE SEQUENCE [LARGE SCALE GENOMIC DNA]</scope>
    <source>
        <strain evidence="3">WRAIR2</strain>
    </source>
</reference>
<evidence type="ECO:0000313" key="3">
    <source>
        <dbReference type="Proteomes" id="UP000075884"/>
    </source>
</evidence>
<dbReference type="VEuPathDB" id="VectorBase:ADIR004676"/>
<name>A0A182NAK0_9DIPT</name>
<accession>A0A182NAK0</accession>
<evidence type="ECO:0000256" key="1">
    <source>
        <dbReference type="SAM" id="MobiDB-lite"/>
    </source>
</evidence>
<evidence type="ECO:0000313" key="2">
    <source>
        <dbReference type="EnsemblMetazoa" id="ADIR004676-PA"/>
    </source>
</evidence>
<feature type="region of interest" description="Disordered" evidence="1">
    <location>
        <begin position="460"/>
        <end position="490"/>
    </location>
</feature>
<dbReference type="Proteomes" id="UP000075884">
    <property type="component" value="Unassembled WGS sequence"/>
</dbReference>